<reference evidence="2" key="1">
    <citation type="journal article" date="2022" name="Int. J. Mol. Sci.">
        <title>Draft Genome of Tanacetum Coccineum: Genomic Comparison of Closely Related Tanacetum-Family Plants.</title>
        <authorList>
            <person name="Yamashiro T."/>
            <person name="Shiraishi A."/>
            <person name="Nakayama K."/>
            <person name="Satake H."/>
        </authorList>
    </citation>
    <scope>NUCLEOTIDE SEQUENCE</scope>
</reference>
<protein>
    <recommendedName>
        <fullName evidence="1">PB1-like domain-containing protein</fullName>
    </recommendedName>
</protein>
<evidence type="ECO:0000313" key="2">
    <source>
        <dbReference type="EMBL" id="GJT42681.1"/>
    </source>
</evidence>
<dbReference type="EMBL" id="BQNB010015666">
    <property type="protein sequence ID" value="GJT42681.1"/>
    <property type="molecule type" value="Genomic_DNA"/>
</dbReference>
<proteinExistence type="predicted"/>
<name>A0ABQ5DU07_9ASTR</name>
<sequence>MAFISSSNNNTSSTNEAVNTAHRVFTASTQVNAANSTNIDNLSDAVICAFFTSQPNIPQLIHEDLQQIYPDDMEEMDLRWQIEFWMHFGKGFKSCKLGKNSALEQKVDGIIWFRCFDVHHDGVFVLYPLRYKHDLVYDWKLYKNKKMDYKAMCEFLKEKADHAGFTALYFCLPKCDLEVGLKIIERDSDVATMYDFADSYGKLDIFMSHIHQNLAEFYFQNLNMEESGDEATSRLRIHEIMVKDTSNISYDELVSWAEEEAEMQTPKNKVVEHVVDDVDIHLMNLVEIPKLKRKLLARNSPSPIAKRKLMGKVTSPINYVVNKGRSVLNEGNTVKKPWRRVKV</sequence>
<comment type="caution">
    <text evidence="2">The sequence shown here is derived from an EMBL/GenBank/DDBJ whole genome shotgun (WGS) entry which is preliminary data.</text>
</comment>
<gene>
    <name evidence="2" type="ORF">Tco_0951396</name>
</gene>
<organism evidence="2 3">
    <name type="scientific">Tanacetum coccineum</name>
    <dbReference type="NCBI Taxonomy" id="301880"/>
    <lineage>
        <taxon>Eukaryota</taxon>
        <taxon>Viridiplantae</taxon>
        <taxon>Streptophyta</taxon>
        <taxon>Embryophyta</taxon>
        <taxon>Tracheophyta</taxon>
        <taxon>Spermatophyta</taxon>
        <taxon>Magnoliopsida</taxon>
        <taxon>eudicotyledons</taxon>
        <taxon>Gunneridae</taxon>
        <taxon>Pentapetalae</taxon>
        <taxon>asterids</taxon>
        <taxon>campanulids</taxon>
        <taxon>Asterales</taxon>
        <taxon>Asteraceae</taxon>
        <taxon>Asteroideae</taxon>
        <taxon>Anthemideae</taxon>
        <taxon>Anthemidinae</taxon>
        <taxon>Tanacetum</taxon>
    </lineage>
</organism>
<evidence type="ECO:0000259" key="1">
    <source>
        <dbReference type="Pfam" id="PF26130"/>
    </source>
</evidence>
<dbReference type="Pfam" id="PF26130">
    <property type="entry name" value="PB1-like"/>
    <property type="match status" value="1"/>
</dbReference>
<evidence type="ECO:0000313" key="3">
    <source>
        <dbReference type="Proteomes" id="UP001151760"/>
    </source>
</evidence>
<feature type="domain" description="PB1-like" evidence="1">
    <location>
        <begin position="118"/>
        <end position="201"/>
    </location>
</feature>
<dbReference type="InterPro" id="IPR058594">
    <property type="entry name" value="PB1-like_dom_pln"/>
</dbReference>
<dbReference type="Proteomes" id="UP001151760">
    <property type="component" value="Unassembled WGS sequence"/>
</dbReference>
<accession>A0ABQ5DU07</accession>
<reference evidence="2" key="2">
    <citation type="submission" date="2022-01" db="EMBL/GenBank/DDBJ databases">
        <authorList>
            <person name="Yamashiro T."/>
            <person name="Shiraishi A."/>
            <person name="Satake H."/>
            <person name="Nakayama K."/>
        </authorList>
    </citation>
    <scope>NUCLEOTIDE SEQUENCE</scope>
</reference>
<keyword evidence="3" id="KW-1185">Reference proteome</keyword>